<sequence>MDMISTHSHNAYPRLFLGLKGNEYPSQSTPNDKNLQSGYDWQRGKVREGPYDDDDGV</sequence>
<reference evidence="2 4" key="2">
    <citation type="journal article" date="2014" name="BMC Genomics">
        <title>An improved genome release (version Mt4.0) for the model legume Medicago truncatula.</title>
        <authorList>
            <person name="Tang H."/>
            <person name="Krishnakumar V."/>
            <person name="Bidwell S."/>
            <person name="Rosen B."/>
            <person name="Chan A."/>
            <person name="Zhou S."/>
            <person name="Gentzbittel L."/>
            <person name="Childs K.L."/>
            <person name="Yandell M."/>
            <person name="Gundlach H."/>
            <person name="Mayer K.F."/>
            <person name="Schwartz D.C."/>
            <person name="Town C.D."/>
        </authorList>
    </citation>
    <scope>GENOME REANNOTATION</scope>
    <source>
        <strain evidence="2">A17</strain>
        <strain evidence="3 4">cv. Jemalong A17</strain>
    </source>
</reference>
<reference evidence="2 4" key="1">
    <citation type="journal article" date="2011" name="Nature">
        <title>The Medicago genome provides insight into the evolution of rhizobial symbioses.</title>
        <authorList>
            <person name="Young N.D."/>
            <person name="Debelle F."/>
            <person name="Oldroyd G.E."/>
            <person name="Geurts R."/>
            <person name="Cannon S.B."/>
            <person name="Udvardi M.K."/>
            <person name="Benedito V.A."/>
            <person name="Mayer K.F."/>
            <person name="Gouzy J."/>
            <person name="Schoof H."/>
            <person name="Van de Peer Y."/>
            <person name="Proost S."/>
            <person name="Cook D.R."/>
            <person name="Meyers B.C."/>
            <person name="Spannagl M."/>
            <person name="Cheung F."/>
            <person name="De Mita S."/>
            <person name="Krishnakumar V."/>
            <person name="Gundlach H."/>
            <person name="Zhou S."/>
            <person name="Mudge J."/>
            <person name="Bharti A.K."/>
            <person name="Murray J.D."/>
            <person name="Naoumkina M.A."/>
            <person name="Rosen B."/>
            <person name="Silverstein K.A."/>
            <person name="Tang H."/>
            <person name="Rombauts S."/>
            <person name="Zhao P.X."/>
            <person name="Zhou P."/>
            <person name="Barbe V."/>
            <person name="Bardou P."/>
            <person name="Bechner M."/>
            <person name="Bellec A."/>
            <person name="Berger A."/>
            <person name="Berges H."/>
            <person name="Bidwell S."/>
            <person name="Bisseling T."/>
            <person name="Choisne N."/>
            <person name="Couloux A."/>
            <person name="Denny R."/>
            <person name="Deshpande S."/>
            <person name="Dai X."/>
            <person name="Doyle J.J."/>
            <person name="Dudez A.M."/>
            <person name="Farmer A.D."/>
            <person name="Fouteau S."/>
            <person name="Franken C."/>
            <person name="Gibelin C."/>
            <person name="Gish J."/>
            <person name="Goldstein S."/>
            <person name="Gonzalez A.J."/>
            <person name="Green P.J."/>
            <person name="Hallab A."/>
            <person name="Hartog M."/>
            <person name="Hua A."/>
            <person name="Humphray S.J."/>
            <person name="Jeong D.H."/>
            <person name="Jing Y."/>
            <person name="Jocker A."/>
            <person name="Kenton S.M."/>
            <person name="Kim D.J."/>
            <person name="Klee K."/>
            <person name="Lai H."/>
            <person name="Lang C."/>
            <person name="Lin S."/>
            <person name="Macmil S.L."/>
            <person name="Magdelenat G."/>
            <person name="Matthews L."/>
            <person name="McCorrison J."/>
            <person name="Monaghan E.L."/>
            <person name="Mun J.H."/>
            <person name="Najar F.Z."/>
            <person name="Nicholson C."/>
            <person name="Noirot C."/>
            <person name="O'Bleness M."/>
            <person name="Paule C.R."/>
            <person name="Poulain J."/>
            <person name="Prion F."/>
            <person name="Qin B."/>
            <person name="Qu C."/>
            <person name="Retzel E.F."/>
            <person name="Riddle C."/>
            <person name="Sallet E."/>
            <person name="Samain S."/>
            <person name="Samson N."/>
            <person name="Sanders I."/>
            <person name="Saurat O."/>
            <person name="Scarpelli C."/>
            <person name="Schiex T."/>
            <person name="Segurens B."/>
            <person name="Severin A.J."/>
            <person name="Sherrier D.J."/>
            <person name="Shi R."/>
            <person name="Sims S."/>
            <person name="Singer S.R."/>
            <person name="Sinharoy S."/>
            <person name="Sterck L."/>
            <person name="Viollet A."/>
            <person name="Wang B.B."/>
            <person name="Wang K."/>
            <person name="Wang M."/>
            <person name="Wang X."/>
            <person name="Warfsmann J."/>
            <person name="Weissenbach J."/>
            <person name="White D.D."/>
            <person name="White J.D."/>
            <person name="Wiley G.B."/>
            <person name="Wincker P."/>
            <person name="Xing Y."/>
            <person name="Yang L."/>
            <person name="Yao Z."/>
            <person name="Ying F."/>
            <person name="Zhai J."/>
            <person name="Zhou L."/>
            <person name="Zuber A."/>
            <person name="Denarie J."/>
            <person name="Dixon R.A."/>
            <person name="May G.D."/>
            <person name="Schwartz D.C."/>
            <person name="Rogers J."/>
            <person name="Quetier F."/>
            <person name="Town C.D."/>
            <person name="Roe B.A."/>
        </authorList>
    </citation>
    <scope>NUCLEOTIDE SEQUENCE [LARGE SCALE GENOMIC DNA]</scope>
    <source>
        <strain evidence="2">A17</strain>
        <strain evidence="3 4">cv. Jemalong A17</strain>
    </source>
</reference>
<feature type="region of interest" description="Disordered" evidence="1">
    <location>
        <begin position="20"/>
        <end position="57"/>
    </location>
</feature>
<proteinExistence type="predicted"/>
<dbReference type="HOGENOM" id="CLU_2999447_0_0_1"/>
<accession>A0A072VJ72</accession>
<evidence type="ECO:0000313" key="4">
    <source>
        <dbReference type="Proteomes" id="UP000002051"/>
    </source>
</evidence>
<organism evidence="2 4">
    <name type="scientific">Medicago truncatula</name>
    <name type="common">Barrel medic</name>
    <name type="synonym">Medicago tribuloides</name>
    <dbReference type="NCBI Taxonomy" id="3880"/>
    <lineage>
        <taxon>Eukaryota</taxon>
        <taxon>Viridiplantae</taxon>
        <taxon>Streptophyta</taxon>
        <taxon>Embryophyta</taxon>
        <taxon>Tracheophyta</taxon>
        <taxon>Spermatophyta</taxon>
        <taxon>Magnoliopsida</taxon>
        <taxon>eudicotyledons</taxon>
        <taxon>Gunneridae</taxon>
        <taxon>Pentapetalae</taxon>
        <taxon>rosids</taxon>
        <taxon>fabids</taxon>
        <taxon>Fabales</taxon>
        <taxon>Fabaceae</taxon>
        <taxon>Papilionoideae</taxon>
        <taxon>50 kb inversion clade</taxon>
        <taxon>NPAAA clade</taxon>
        <taxon>Hologalegina</taxon>
        <taxon>IRL clade</taxon>
        <taxon>Trifolieae</taxon>
        <taxon>Medicago</taxon>
    </lineage>
</organism>
<name>A0A072VJ72_MEDTR</name>
<evidence type="ECO:0000256" key="1">
    <source>
        <dbReference type="SAM" id="MobiDB-lite"/>
    </source>
</evidence>
<feature type="compositionally biased region" description="Polar residues" evidence="1">
    <location>
        <begin position="24"/>
        <end position="39"/>
    </location>
</feature>
<dbReference type="Proteomes" id="UP000002051">
    <property type="component" value="Unassembled WGS sequence"/>
</dbReference>
<gene>
    <name evidence="2" type="ordered locus">MTR_1g061000</name>
</gene>
<protein>
    <submittedName>
        <fullName evidence="2 3">Uncharacterized protein</fullName>
    </submittedName>
</protein>
<dbReference type="AlphaFoldDB" id="A0A072VJ72"/>
<reference evidence="3" key="3">
    <citation type="submission" date="2015-04" db="UniProtKB">
        <authorList>
            <consortium name="EnsemblPlants"/>
        </authorList>
    </citation>
    <scope>IDENTIFICATION</scope>
    <source>
        <strain evidence="3">cv. Jemalong A17</strain>
    </source>
</reference>
<dbReference type="EMBL" id="CM001217">
    <property type="protein sequence ID" value="KEH42089.1"/>
    <property type="molecule type" value="Genomic_DNA"/>
</dbReference>
<evidence type="ECO:0000313" key="2">
    <source>
        <dbReference type="EMBL" id="KEH42089.1"/>
    </source>
</evidence>
<keyword evidence="4" id="KW-1185">Reference proteome</keyword>
<evidence type="ECO:0000313" key="3">
    <source>
        <dbReference type="EnsemblPlants" id="KEH42089"/>
    </source>
</evidence>
<dbReference type="EnsemblPlants" id="KEH42089">
    <property type="protein sequence ID" value="KEH42089"/>
    <property type="gene ID" value="MTR_1g061000"/>
</dbReference>